<dbReference type="VEuPathDB" id="FungiDB:TSTA_116260"/>
<accession>B8MBH2</accession>
<dbReference type="OrthoDB" id="3592035at2759"/>
<dbReference type="GeneID" id="8099653"/>
<feature type="domain" description="Cellulose-binding Sde182 nucleoside hydrolase-like" evidence="1">
    <location>
        <begin position="1"/>
        <end position="207"/>
    </location>
</feature>
<evidence type="ECO:0000313" key="2">
    <source>
        <dbReference type="EMBL" id="EED17836.1"/>
    </source>
</evidence>
<name>B8MBH2_TALSN</name>
<dbReference type="InterPro" id="IPR036452">
    <property type="entry name" value="Ribo_hydro-like"/>
</dbReference>
<organism evidence="2 3">
    <name type="scientific">Talaromyces stipitatus (strain ATCC 10500 / CBS 375.48 / QM 6759 / NRRL 1006)</name>
    <name type="common">Penicillium stipitatum</name>
    <dbReference type="NCBI Taxonomy" id="441959"/>
    <lineage>
        <taxon>Eukaryota</taxon>
        <taxon>Fungi</taxon>
        <taxon>Dikarya</taxon>
        <taxon>Ascomycota</taxon>
        <taxon>Pezizomycotina</taxon>
        <taxon>Eurotiomycetes</taxon>
        <taxon>Eurotiomycetidae</taxon>
        <taxon>Eurotiales</taxon>
        <taxon>Trichocomaceae</taxon>
        <taxon>Talaromyces</taxon>
        <taxon>Talaromyces sect. Talaromyces</taxon>
    </lineage>
</organism>
<gene>
    <name evidence="2" type="ORF">TSTA_116260</name>
</gene>
<dbReference type="AlphaFoldDB" id="B8MBH2"/>
<protein>
    <recommendedName>
        <fullName evidence="1">Cellulose-binding Sde182 nucleoside hydrolase-like domain-containing protein</fullName>
    </recommendedName>
</protein>
<dbReference type="Proteomes" id="UP000001745">
    <property type="component" value="Unassembled WGS sequence"/>
</dbReference>
<dbReference type="PhylomeDB" id="B8MBH2"/>
<dbReference type="Gene3D" id="3.90.245.10">
    <property type="entry name" value="Ribonucleoside hydrolase-like"/>
    <property type="match status" value="1"/>
</dbReference>
<evidence type="ECO:0000313" key="3">
    <source>
        <dbReference type="Proteomes" id="UP000001745"/>
    </source>
</evidence>
<dbReference type="Pfam" id="PF07632">
    <property type="entry name" value="Sde182_NH-like"/>
    <property type="match status" value="1"/>
</dbReference>
<dbReference type="EMBL" id="EQ962655">
    <property type="protein sequence ID" value="EED17836.1"/>
    <property type="molecule type" value="Genomic_DNA"/>
</dbReference>
<reference evidence="3" key="1">
    <citation type="journal article" date="2015" name="Genome Announc.">
        <title>Genome sequence of the AIDS-associated pathogen Penicillium marneffei (ATCC18224) and its near taxonomic relative Talaromyces stipitatus (ATCC10500).</title>
        <authorList>
            <person name="Nierman W.C."/>
            <person name="Fedorova-Abrams N.D."/>
            <person name="Andrianopoulos A."/>
        </authorList>
    </citation>
    <scope>NUCLEOTIDE SEQUENCE [LARGE SCALE GENOMIC DNA]</scope>
    <source>
        <strain evidence="3">ATCC 10500 / CBS 375.48 / QM 6759 / NRRL 1006</strain>
    </source>
</reference>
<proteinExistence type="predicted"/>
<dbReference type="STRING" id="441959.B8MBH2"/>
<dbReference type="HOGENOM" id="CLU_1120749_0_0_1"/>
<sequence>MHKIVDGYEKVADNLNAHVHPNDPYPTTEYLRSSIKMGAEVLFLERIEVSSEQPLWILCWAGTNVLASVLLSRKYTFFLGRCRVTVKITRLHDLRPGRYWRVDPQQVLCTYPDIFCICSIHGWSQCGLATWSSISGERWYGFDHGGPDPTRVSKDWIRKNIQIGPLGSVYPDVMVIPEGDTLTFLYLIQNSLGVPEHPDYGSWGRRYNRTSTTSGNRYYSDVADEMIGLDGRKHKSNQATIWRWRNAF</sequence>
<dbReference type="InParanoid" id="B8MBH2"/>
<keyword evidence="3" id="KW-1185">Reference proteome</keyword>
<evidence type="ECO:0000259" key="1">
    <source>
        <dbReference type="Pfam" id="PF07632"/>
    </source>
</evidence>
<dbReference type="eggNOG" id="ENOG502QXBB">
    <property type="taxonomic scope" value="Eukaryota"/>
</dbReference>
<dbReference type="InterPro" id="IPR011483">
    <property type="entry name" value="Sde182_NH-like"/>
</dbReference>
<dbReference type="GO" id="GO:0016799">
    <property type="term" value="F:hydrolase activity, hydrolyzing N-glycosyl compounds"/>
    <property type="evidence" value="ECO:0007669"/>
    <property type="project" value="InterPro"/>
</dbReference>
<dbReference type="RefSeq" id="XP_002481828.1">
    <property type="nucleotide sequence ID" value="XM_002481783.1"/>
</dbReference>